<evidence type="ECO:0000313" key="2">
    <source>
        <dbReference type="EMBL" id="HIX45913.1"/>
    </source>
</evidence>
<dbReference type="AlphaFoldDB" id="A0A9D1VSP9"/>
<comment type="caution">
    <text evidence="2">The sequence shown here is derived from an EMBL/GenBank/DDBJ whole genome shotgun (WGS) entry which is preliminary data.</text>
</comment>
<protein>
    <submittedName>
        <fullName evidence="2">Ig-like domain-containing protein</fullName>
    </submittedName>
</protein>
<sequence>MYRNNFHKQCTWLIAAMTCLTLFFACTPDKGINANLFAINPDVLTVAESETAIIAVSGGTDFDISTDNGNAACTKNSDATISVTGVKVGSCTLTVTKGDESLTCQITIERSAAQKDFLIYATPRVENWLSETLNTETTPGLQVSCEKGIDASGWERDDNTTAYGFYFTETGQFLRLSAEGDFSVRGTLNNGIIALRDNNNSAVEYILCEKVSIDKVSGGKLWITASMPSRSDIRIVTETF</sequence>
<name>A0A9D1VSP9_9BACT</name>
<gene>
    <name evidence="2" type="ORF">H9982_06795</name>
</gene>
<feature type="signal peptide" evidence="1">
    <location>
        <begin position="1"/>
        <end position="25"/>
    </location>
</feature>
<keyword evidence="1" id="KW-0732">Signal</keyword>
<dbReference type="Proteomes" id="UP000824246">
    <property type="component" value="Unassembled WGS sequence"/>
</dbReference>
<reference evidence="2" key="2">
    <citation type="submission" date="2021-04" db="EMBL/GenBank/DDBJ databases">
        <authorList>
            <person name="Gilroy R."/>
        </authorList>
    </citation>
    <scope>NUCLEOTIDE SEQUENCE</scope>
    <source>
        <strain evidence="2">ChiHjej12B11-16260</strain>
    </source>
</reference>
<feature type="chain" id="PRO_5039247425" evidence="1">
    <location>
        <begin position="26"/>
        <end position="240"/>
    </location>
</feature>
<proteinExistence type="predicted"/>
<dbReference type="PROSITE" id="PS51257">
    <property type="entry name" value="PROKAR_LIPOPROTEIN"/>
    <property type="match status" value="1"/>
</dbReference>
<evidence type="ECO:0000313" key="3">
    <source>
        <dbReference type="Proteomes" id="UP000824246"/>
    </source>
</evidence>
<reference evidence="2" key="1">
    <citation type="journal article" date="2021" name="PeerJ">
        <title>Extensive microbial diversity within the chicken gut microbiome revealed by metagenomics and culture.</title>
        <authorList>
            <person name="Gilroy R."/>
            <person name="Ravi A."/>
            <person name="Getino M."/>
            <person name="Pursley I."/>
            <person name="Horton D.L."/>
            <person name="Alikhan N.F."/>
            <person name="Baker D."/>
            <person name="Gharbi K."/>
            <person name="Hall N."/>
            <person name="Watson M."/>
            <person name="Adriaenssens E.M."/>
            <person name="Foster-Nyarko E."/>
            <person name="Jarju S."/>
            <person name="Secka A."/>
            <person name="Antonio M."/>
            <person name="Oren A."/>
            <person name="Chaudhuri R.R."/>
            <person name="La Ragione R."/>
            <person name="Hildebrand F."/>
            <person name="Pallen M.J."/>
        </authorList>
    </citation>
    <scope>NUCLEOTIDE SEQUENCE</scope>
    <source>
        <strain evidence="2">ChiHjej12B11-16260</strain>
    </source>
</reference>
<dbReference type="EMBL" id="DXFB01000174">
    <property type="protein sequence ID" value="HIX45913.1"/>
    <property type="molecule type" value="Genomic_DNA"/>
</dbReference>
<accession>A0A9D1VSP9</accession>
<evidence type="ECO:0000256" key="1">
    <source>
        <dbReference type="SAM" id="SignalP"/>
    </source>
</evidence>
<organism evidence="2 3">
    <name type="scientific">Candidatus Barnesiella excrementipullorum</name>
    <dbReference type="NCBI Taxonomy" id="2838479"/>
    <lineage>
        <taxon>Bacteria</taxon>
        <taxon>Pseudomonadati</taxon>
        <taxon>Bacteroidota</taxon>
        <taxon>Bacteroidia</taxon>
        <taxon>Bacteroidales</taxon>
        <taxon>Barnesiellaceae</taxon>
        <taxon>Barnesiella</taxon>
    </lineage>
</organism>